<evidence type="ECO:0000313" key="2">
    <source>
        <dbReference type="EMBL" id="GDY50391.1"/>
    </source>
</evidence>
<accession>A0A4D4KMA0</accession>
<feature type="region of interest" description="Disordered" evidence="1">
    <location>
        <begin position="1"/>
        <end position="22"/>
    </location>
</feature>
<dbReference type="Proteomes" id="UP000301309">
    <property type="component" value="Unassembled WGS sequence"/>
</dbReference>
<keyword evidence="3" id="KW-1185">Reference proteome</keyword>
<name>A0A4D4KMA0_STRVO</name>
<dbReference type="EMBL" id="BJHW01000001">
    <property type="protein sequence ID" value="GDY50391.1"/>
    <property type="molecule type" value="Genomic_DNA"/>
</dbReference>
<protein>
    <submittedName>
        <fullName evidence="2">Uncharacterized protein</fullName>
    </submittedName>
</protein>
<evidence type="ECO:0000256" key="1">
    <source>
        <dbReference type="SAM" id="MobiDB-lite"/>
    </source>
</evidence>
<dbReference type="AlphaFoldDB" id="A0A4D4KMA0"/>
<comment type="caution">
    <text evidence="2">The sequence shown here is derived from an EMBL/GenBank/DDBJ whole genome shotgun (WGS) entry which is preliminary data.</text>
</comment>
<sequence length="59" mass="6305">MDVRDDATRAPIPATAVSDPAPPTVSRRLRIVTVRSLESGGQIIPVDMKPRPAFYGATS</sequence>
<dbReference type="RefSeq" id="WP_137976214.1">
    <property type="nucleotide sequence ID" value="NZ_BAAASO010000088.1"/>
</dbReference>
<organism evidence="2 3">
    <name type="scientific">Streptomyces violaceusniger</name>
    <dbReference type="NCBI Taxonomy" id="68280"/>
    <lineage>
        <taxon>Bacteria</taxon>
        <taxon>Bacillati</taxon>
        <taxon>Actinomycetota</taxon>
        <taxon>Actinomycetes</taxon>
        <taxon>Kitasatosporales</taxon>
        <taxon>Streptomycetaceae</taxon>
        <taxon>Streptomyces</taxon>
        <taxon>Streptomyces violaceusniger group</taxon>
    </lineage>
</organism>
<proteinExistence type="predicted"/>
<reference evidence="2 3" key="1">
    <citation type="journal article" date="2020" name="Int. J. Syst. Evol. Microbiol.">
        <title>Reclassification of Streptomyces castelarensis and Streptomyces sporoclivatus as later heterotypic synonyms of Streptomyces antimycoticus.</title>
        <authorList>
            <person name="Komaki H."/>
            <person name="Tamura T."/>
        </authorList>
    </citation>
    <scope>NUCLEOTIDE SEQUENCE [LARGE SCALE GENOMIC DNA]</scope>
    <source>
        <strain evidence="2 3">NBRC 13459</strain>
    </source>
</reference>
<gene>
    <name evidence="2" type="ORF">SVIO_010140</name>
</gene>
<evidence type="ECO:0000313" key="3">
    <source>
        <dbReference type="Proteomes" id="UP000301309"/>
    </source>
</evidence>